<evidence type="ECO:0000313" key="3">
    <source>
        <dbReference type="Proteomes" id="UP000324222"/>
    </source>
</evidence>
<proteinExistence type="predicted"/>
<reference evidence="2 3" key="1">
    <citation type="submission" date="2019-05" db="EMBL/GenBank/DDBJ databases">
        <title>Another draft genome of Portunus trituberculatus and its Hox gene families provides insights of decapod evolution.</title>
        <authorList>
            <person name="Jeong J.-H."/>
            <person name="Song I."/>
            <person name="Kim S."/>
            <person name="Choi T."/>
            <person name="Kim D."/>
            <person name="Ryu S."/>
            <person name="Kim W."/>
        </authorList>
    </citation>
    <scope>NUCLEOTIDE SEQUENCE [LARGE SCALE GENOMIC DNA]</scope>
    <source>
        <tissue evidence="2">Muscle</tissue>
    </source>
</reference>
<accession>A0A5B7JNG3</accession>
<keyword evidence="1" id="KW-0732">Signal</keyword>
<name>A0A5B7JNG3_PORTR</name>
<feature type="signal peptide" evidence="1">
    <location>
        <begin position="1"/>
        <end position="24"/>
    </location>
</feature>
<dbReference type="Proteomes" id="UP000324222">
    <property type="component" value="Unassembled WGS sequence"/>
</dbReference>
<evidence type="ECO:0000313" key="2">
    <source>
        <dbReference type="EMBL" id="MPC97602.1"/>
    </source>
</evidence>
<gene>
    <name evidence="2" type="ORF">E2C01_092922</name>
</gene>
<protein>
    <recommendedName>
        <fullName evidence="4">Secreted protein</fullName>
    </recommendedName>
</protein>
<keyword evidence="3" id="KW-1185">Reference proteome</keyword>
<comment type="caution">
    <text evidence="2">The sequence shown here is derived from an EMBL/GenBank/DDBJ whole genome shotgun (WGS) entry which is preliminary data.</text>
</comment>
<organism evidence="2 3">
    <name type="scientific">Portunus trituberculatus</name>
    <name type="common">Swimming crab</name>
    <name type="synonym">Neptunus trituberculatus</name>
    <dbReference type="NCBI Taxonomy" id="210409"/>
    <lineage>
        <taxon>Eukaryota</taxon>
        <taxon>Metazoa</taxon>
        <taxon>Ecdysozoa</taxon>
        <taxon>Arthropoda</taxon>
        <taxon>Crustacea</taxon>
        <taxon>Multicrustacea</taxon>
        <taxon>Malacostraca</taxon>
        <taxon>Eumalacostraca</taxon>
        <taxon>Eucarida</taxon>
        <taxon>Decapoda</taxon>
        <taxon>Pleocyemata</taxon>
        <taxon>Brachyura</taxon>
        <taxon>Eubrachyura</taxon>
        <taxon>Portunoidea</taxon>
        <taxon>Portunidae</taxon>
        <taxon>Portuninae</taxon>
        <taxon>Portunus</taxon>
    </lineage>
</organism>
<sequence length="80" mass="8860">MEARHFLEFLLLLAADAKTTGVHGREFYGAAKTSGQSLGGWLWREAAAPRRWQGGGSGGGSMIAVMLWRRWRRRRAVTSG</sequence>
<evidence type="ECO:0008006" key="4">
    <source>
        <dbReference type="Google" id="ProtNLM"/>
    </source>
</evidence>
<feature type="chain" id="PRO_5022680154" description="Secreted protein" evidence="1">
    <location>
        <begin position="25"/>
        <end position="80"/>
    </location>
</feature>
<dbReference type="EMBL" id="VSRR010110638">
    <property type="protein sequence ID" value="MPC97602.1"/>
    <property type="molecule type" value="Genomic_DNA"/>
</dbReference>
<dbReference type="AlphaFoldDB" id="A0A5B7JNG3"/>
<evidence type="ECO:0000256" key="1">
    <source>
        <dbReference type="SAM" id="SignalP"/>
    </source>
</evidence>